<feature type="compositionally biased region" description="Basic and acidic residues" evidence="1">
    <location>
        <begin position="121"/>
        <end position="145"/>
    </location>
</feature>
<dbReference type="AlphaFoldDB" id="A0A7I8VKK6"/>
<dbReference type="EMBL" id="CAJFCJ010000005">
    <property type="protein sequence ID" value="CAD5115112.1"/>
    <property type="molecule type" value="Genomic_DNA"/>
</dbReference>
<proteinExistence type="predicted"/>
<accession>A0A7I8VKK6</accession>
<evidence type="ECO:0000313" key="2">
    <source>
        <dbReference type="EMBL" id="CAD5115112.1"/>
    </source>
</evidence>
<feature type="compositionally biased region" description="Polar residues" evidence="1">
    <location>
        <begin position="65"/>
        <end position="87"/>
    </location>
</feature>
<gene>
    <name evidence="2" type="ORF">DGYR_LOCUS3886</name>
</gene>
<evidence type="ECO:0000313" key="3">
    <source>
        <dbReference type="Proteomes" id="UP000549394"/>
    </source>
</evidence>
<evidence type="ECO:0000256" key="1">
    <source>
        <dbReference type="SAM" id="MobiDB-lite"/>
    </source>
</evidence>
<organism evidence="2 3">
    <name type="scientific">Dimorphilus gyrociliatus</name>
    <dbReference type="NCBI Taxonomy" id="2664684"/>
    <lineage>
        <taxon>Eukaryota</taxon>
        <taxon>Metazoa</taxon>
        <taxon>Spiralia</taxon>
        <taxon>Lophotrochozoa</taxon>
        <taxon>Annelida</taxon>
        <taxon>Polychaeta</taxon>
        <taxon>Polychaeta incertae sedis</taxon>
        <taxon>Dinophilidae</taxon>
        <taxon>Dimorphilus</taxon>
    </lineage>
</organism>
<protein>
    <submittedName>
        <fullName evidence="2">Uncharacterized protein</fullName>
    </submittedName>
</protein>
<feature type="region of interest" description="Disordered" evidence="1">
    <location>
        <begin position="65"/>
        <end position="102"/>
    </location>
</feature>
<feature type="region of interest" description="Disordered" evidence="1">
    <location>
        <begin position="121"/>
        <end position="152"/>
    </location>
</feature>
<reference evidence="2 3" key="1">
    <citation type="submission" date="2020-08" db="EMBL/GenBank/DDBJ databases">
        <authorList>
            <person name="Hejnol A."/>
        </authorList>
    </citation>
    <scope>NUCLEOTIDE SEQUENCE [LARGE SCALE GENOMIC DNA]</scope>
</reference>
<dbReference type="Proteomes" id="UP000549394">
    <property type="component" value="Unassembled WGS sequence"/>
</dbReference>
<sequence>MSHFRPIKGCVRCGQPNPSFVLAQIPVRFVPNIDESELFKRGIEERREVGDSALRSRRIDHWLNSSANREKNPTNLPSPFESSNEGETNLPKPNVPIQSRRYGSSSINFTSKSLPSIYEKDSSHFESNQHRTFDSSENRNLERTHYPTPTSNMKCHEELDALQPRKDFIPRSYTRKKDKEVRFWQLYKTLPIEGVEGGIGGSKPYTFARTDTFTKSLKQSETVQNMLRNSGPIARPHSPSYALATMQKSRYGDLALRGQKLARIKEVDRQRMRTYDLQNDLRKALNE</sequence>
<keyword evidence="3" id="KW-1185">Reference proteome</keyword>
<name>A0A7I8VKK6_9ANNE</name>
<comment type="caution">
    <text evidence="2">The sequence shown here is derived from an EMBL/GenBank/DDBJ whole genome shotgun (WGS) entry which is preliminary data.</text>
</comment>